<dbReference type="PANTHER" id="PTHR11261">
    <property type="entry name" value="INTERPHOTORECEPTOR RETINOID-BINDING PROTEIN"/>
    <property type="match status" value="1"/>
</dbReference>
<accession>E6WW41</accession>
<dbReference type="Pfam" id="PF03572">
    <property type="entry name" value="Peptidase_S41"/>
    <property type="match status" value="1"/>
</dbReference>
<dbReference type="Gene3D" id="3.30.750.44">
    <property type="match status" value="1"/>
</dbReference>
<feature type="domain" description="Tail specific protease" evidence="2">
    <location>
        <begin position="93"/>
        <end position="297"/>
    </location>
</feature>
<evidence type="ECO:0000313" key="3">
    <source>
        <dbReference type="EMBL" id="ADV28532.1"/>
    </source>
</evidence>
<name>E6WW41_PSEUU</name>
<dbReference type="CDD" id="cd07563">
    <property type="entry name" value="Peptidase_S41_IRBP"/>
    <property type="match status" value="1"/>
</dbReference>
<sequence>MSRCAALLLCACALLPVPLLAAEPPREVSERVAATIEASYFDASEGARIAGELRRATGFGAFDQLADPRELATALSARLRPMDRHFAVRWSPPGKEPAGPVRGPVPDPARSNFGIRKVQLLPANVGYLELGYFADIDFDDPADPARKAIDAALQLLAHADAVLVDVRDNGGGSPAMVGYLSSALVEHGSDIYNTFRWREGGASEAPPQEYPAPRTTMPLYVLTSGRTGSAAEAFAYTLGNAKRAVLVGERTGGAANPGRPFDIGGGFSVFVSTGSPVSPITGRNWEGTGVRPQVEVESSEALGRAQELALAQLLEDGKGGEAARWALEALRNRAPAPDAATRQALAGDYGTVRIEALADGLQLRVGRRPPQRLRALEGGLFHFESDPTRRVRFDRGAGGVPVAVELLWADGDIARHVRGPAQE</sequence>
<dbReference type="AlphaFoldDB" id="E6WW41"/>
<dbReference type="PANTHER" id="PTHR11261:SF3">
    <property type="entry name" value="RETINOL-BINDING PROTEIN 3"/>
    <property type="match status" value="1"/>
</dbReference>
<dbReference type="OrthoDB" id="9758793at2"/>
<dbReference type="Proteomes" id="UP000008632">
    <property type="component" value="Chromosome"/>
</dbReference>
<keyword evidence="1" id="KW-0732">Signal</keyword>
<protein>
    <submittedName>
        <fullName evidence="3">Peptidase S41</fullName>
    </submittedName>
</protein>
<dbReference type="HOGENOM" id="CLU_044498_1_0_6"/>
<dbReference type="SMART" id="SM00245">
    <property type="entry name" value="TSPc"/>
    <property type="match status" value="1"/>
</dbReference>
<reference evidence="3 4" key="1">
    <citation type="submission" date="2011-01" db="EMBL/GenBank/DDBJ databases">
        <title>Complete sequence of Pseudoxanthomonas suwonensis 11-1.</title>
        <authorList>
            <consortium name="US DOE Joint Genome Institute"/>
            <person name="Lucas S."/>
            <person name="Copeland A."/>
            <person name="Lapidus A."/>
            <person name="Cheng J.-F."/>
            <person name="Goodwin L."/>
            <person name="Pitluck S."/>
            <person name="Teshima H."/>
            <person name="Detter J.C."/>
            <person name="Han C."/>
            <person name="Tapia R."/>
            <person name="Land M."/>
            <person name="Hauser L."/>
            <person name="Kyrpides N."/>
            <person name="Ivanova N."/>
            <person name="Ovchinnikova G."/>
            <person name="Siebers A.K."/>
            <person name="Allgaier M."/>
            <person name="Thelen M.P."/>
            <person name="Hugenholtz P."/>
            <person name="Gladden J."/>
            <person name="Woyke T."/>
        </authorList>
    </citation>
    <scope>NUCLEOTIDE SEQUENCE [LARGE SCALE GENOMIC DNA]</scope>
    <source>
        <strain evidence="4">11-1</strain>
    </source>
</reference>
<keyword evidence="4" id="KW-1185">Reference proteome</keyword>
<evidence type="ECO:0000313" key="4">
    <source>
        <dbReference type="Proteomes" id="UP000008632"/>
    </source>
</evidence>
<dbReference type="InterPro" id="IPR005151">
    <property type="entry name" value="Tail-specific_protease"/>
</dbReference>
<proteinExistence type="predicted"/>
<dbReference type="GO" id="GO:0008236">
    <property type="term" value="F:serine-type peptidase activity"/>
    <property type="evidence" value="ECO:0007669"/>
    <property type="project" value="InterPro"/>
</dbReference>
<dbReference type="eggNOG" id="COG0793">
    <property type="taxonomic scope" value="Bacteria"/>
</dbReference>
<dbReference type="Gene3D" id="3.90.226.10">
    <property type="entry name" value="2-enoyl-CoA Hydratase, Chain A, domain 1"/>
    <property type="match status" value="1"/>
</dbReference>
<dbReference type="GO" id="GO:0006508">
    <property type="term" value="P:proteolysis"/>
    <property type="evidence" value="ECO:0007669"/>
    <property type="project" value="InterPro"/>
</dbReference>
<evidence type="ECO:0000256" key="1">
    <source>
        <dbReference type="SAM" id="SignalP"/>
    </source>
</evidence>
<feature type="signal peptide" evidence="1">
    <location>
        <begin position="1"/>
        <end position="21"/>
    </location>
</feature>
<dbReference type="EMBL" id="CP002446">
    <property type="protein sequence ID" value="ADV28532.1"/>
    <property type="molecule type" value="Genomic_DNA"/>
</dbReference>
<feature type="chain" id="PRO_5003214604" evidence="1">
    <location>
        <begin position="22"/>
        <end position="423"/>
    </location>
</feature>
<evidence type="ECO:0000259" key="2">
    <source>
        <dbReference type="SMART" id="SM00245"/>
    </source>
</evidence>
<dbReference type="SUPFAM" id="SSF52096">
    <property type="entry name" value="ClpP/crotonase"/>
    <property type="match status" value="1"/>
</dbReference>
<gene>
    <name evidence="3" type="ordered locus">Psesu_2704</name>
</gene>
<dbReference type="InterPro" id="IPR029045">
    <property type="entry name" value="ClpP/crotonase-like_dom_sf"/>
</dbReference>
<dbReference type="STRING" id="743721.Psesu_2704"/>
<dbReference type="KEGG" id="psu:Psesu_2704"/>
<organism evidence="3 4">
    <name type="scientific">Pseudoxanthomonas suwonensis (strain 11-1)</name>
    <dbReference type="NCBI Taxonomy" id="743721"/>
    <lineage>
        <taxon>Bacteria</taxon>
        <taxon>Pseudomonadati</taxon>
        <taxon>Pseudomonadota</taxon>
        <taxon>Gammaproteobacteria</taxon>
        <taxon>Lysobacterales</taxon>
        <taxon>Lysobacteraceae</taxon>
        <taxon>Pseudoxanthomonas</taxon>
    </lineage>
</organism>
<dbReference type="RefSeq" id="WP_013536358.1">
    <property type="nucleotide sequence ID" value="NC_014924.1"/>
</dbReference>